<evidence type="ECO:0000256" key="1">
    <source>
        <dbReference type="ARBA" id="ARBA00004123"/>
    </source>
</evidence>
<dbReference type="STRING" id="94237.ENSMMOP00000022350"/>
<dbReference type="FunFam" id="3.30.160.60:FF:000508">
    <property type="entry name" value="Myeloid zinc finger 1"/>
    <property type="match status" value="1"/>
</dbReference>
<keyword evidence="8" id="KW-0238">DNA-binding</keyword>
<name>A0A3Q3X2Y6_MOLML</name>
<evidence type="ECO:0000256" key="11">
    <source>
        <dbReference type="PROSITE-ProRule" id="PRU00042"/>
    </source>
</evidence>
<keyword evidence="6" id="KW-0862">Zinc</keyword>
<keyword evidence="10" id="KW-0539">Nucleus</keyword>
<feature type="domain" description="C2H2-type" evidence="13">
    <location>
        <begin position="338"/>
        <end position="365"/>
    </location>
</feature>
<dbReference type="Pfam" id="PF00096">
    <property type="entry name" value="zf-C2H2"/>
    <property type="match status" value="6"/>
</dbReference>
<accession>A0A3Q3X2Y6</accession>
<dbReference type="PROSITE" id="PS00028">
    <property type="entry name" value="ZINC_FINGER_C2H2_1"/>
    <property type="match status" value="7"/>
</dbReference>
<dbReference type="InterPro" id="IPR036236">
    <property type="entry name" value="Znf_C2H2_sf"/>
</dbReference>
<dbReference type="Ensembl" id="ENSMMOT00000022719.1">
    <property type="protein sequence ID" value="ENSMMOP00000022350.1"/>
    <property type="gene ID" value="ENSMMOG00000016984.1"/>
</dbReference>
<reference evidence="14" key="2">
    <citation type="submission" date="2025-09" db="UniProtKB">
        <authorList>
            <consortium name="Ensembl"/>
        </authorList>
    </citation>
    <scope>IDENTIFICATION</scope>
</reference>
<dbReference type="GO" id="GO:0045595">
    <property type="term" value="P:regulation of cell differentiation"/>
    <property type="evidence" value="ECO:0007669"/>
    <property type="project" value="UniProtKB-ARBA"/>
</dbReference>
<dbReference type="GO" id="GO:0000122">
    <property type="term" value="P:negative regulation of transcription by RNA polymerase II"/>
    <property type="evidence" value="ECO:0007669"/>
    <property type="project" value="UniProtKB-ARBA"/>
</dbReference>
<proteinExistence type="inferred from homology"/>
<dbReference type="FunFam" id="3.30.160.60:FF:001527">
    <property type="entry name" value="Zinc finger protein"/>
    <property type="match status" value="1"/>
</dbReference>
<dbReference type="FunFam" id="3.30.160.60:FF:001155">
    <property type="entry name" value="Zinc finger 30C"/>
    <property type="match status" value="1"/>
</dbReference>
<evidence type="ECO:0000256" key="2">
    <source>
        <dbReference type="ARBA" id="ARBA00006991"/>
    </source>
</evidence>
<dbReference type="GO" id="GO:0042802">
    <property type="term" value="F:identical protein binding"/>
    <property type="evidence" value="ECO:0007669"/>
    <property type="project" value="UniProtKB-ARBA"/>
</dbReference>
<evidence type="ECO:0000256" key="6">
    <source>
        <dbReference type="ARBA" id="ARBA00022833"/>
    </source>
</evidence>
<keyword evidence="5 11" id="KW-0863">Zinc-finger</keyword>
<dbReference type="FunFam" id="3.30.160.60:FF:000597">
    <property type="entry name" value="zinc finger protein 236 isoform X3"/>
    <property type="match status" value="1"/>
</dbReference>
<reference evidence="14" key="1">
    <citation type="submission" date="2025-08" db="UniProtKB">
        <authorList>
            <consortium name="Ensembl"/>
        </authorList>
    </citation>
    <scope>IDENTIFICATION</scope>
</reference>
<dbReference type="GO" id="GO:0005634">
    <property type="term" value="C:nucleus"/>
    <property type="evidence" value="ECO:0007669"/>
    <property type="project" value="UniProtKB-SubCell"/>
</dbReference>
<dbReference type="Gene3D" id="3.30.160.60">
    <property type="entry name" value="Classic Zinc Finger"/>
    <property type="match status" value="8"/>
</dbReference>
<evidence type="ECO:0000313" key="14">
    <source>
        <dbReference type="Ensembl" id="ENSMMOP00000022350.1"/>
    </source>
</evidence>
<dbReference type="PANTHER" id="PTHR24376:SF235">
    <property type="entry name" value="C2H2-TYPE DOMAIN-CONTAINING PROTEIN"/>
    <property type="match status" value="1"/>
</dbReference>
<dbReference type="PROSITE" id="PS50157">
    <property type="entry name" value="ZINC_FINGER_C2H2_2"/>
    <property type="match status" value="8"/>
</dbReference>
<feature type="domain" description="C2H2-type" evidence="13">
    <location>
        <begin position="282"/>
        <end position="309"/>
    </location>
</feature>
<evidence type="ECO:0000256" key="9">
    <source>
        <dbReference type="ARBA" id="ARBA00023163"/>
    </source>
</evidence>
<comment type="similarity">
    <text evidence="2">Belongs to the krueppel C2H2-type zinc-finger protein family.</text>
</comment>
<keyword evidence="9" id="KW-0804">Transcription</keyword>
<dbReference type="InterPro" id="IPR013087">
    <property type="entry name" value="Znf_C2H2_type"/>
</dbReference>
<evidence type="ECO:0000256" key="12">
    <source>
        <dbReference type="SAM" id="MobiDB-lite"/>
    </source>
</evidence>
<keyword evidence="3" id="KW-0479">Metal-binding</keyword>
<dbReference type="FunFam" id="3.30.160.60:FF:000624">
    <property type="entry name" value="zinc finger protein 697"/>
    <property type="match status" value="1"/>
</dbReference>
<feature type="region of interest" description="Disordered" evidence="12">
    <location>
        <begin position="52"/>
        <end position="95"/>
    </location>
</feature>
<sequence>MVSLRSGCPSWPKLAARVHYYISHHFQRLDCSSEGLNLTEVLWSLPHNSNCNPLSQDVPPEQQDRSSGPDQEDQQDLPPIKEENEELWSGRKREQLPGLKEAEIIEFTFTPAPVRSENDEEKPQSSQLHQTEEDRDADGLKTEADGEKCGVLEPAGNFDPAAHYKTSLYEPDTDDSYVWEGPPDPPSGSNPLQNNGVPVTDEYNTGFLQKEHLQNHFGSQTRGKPFSCSVCGNAFTQMKSLKNHMRLHSEKKNFSCPVCKKTFLWKTVLDAHARIHTGEKPYSCSVCGTSFTHSSNLTAHLKIHSGVKPFTCSVCKMSFSRRHHLSRHMKIHTGEKPFSCFVCGKTFRERAYLRRHLNGHTGESVYPTETTSVDVSRQPAPAFSCKVCGESFQRLASGSHGDADGAPPVVHTGEKPFTCHICGARFSLNNNLKRHLRIHTGEKPFSCSDCGRGFVEKGNLKVHMRTHTGERPYRCSNCDRRFKMNLKPSPAETNM</sequence>
<keyword evidence="7" id="KW-0805">Transcription regulation</keyword>
<feature type="domain" description="C2H2-type" evidence="13">
    <location>
        <begin position="226"/>
        <end position="253"/>
    </location>
</feature>
<evidence type="ECO:0000313" key="15">
    <source>
        <dbReference type="Proteomes" id="UP000261620"/>
    </source>
</evidence>
<keyword evidence="4" id="KW-0677">Repeat</keyword>
<dbReference type="GO" id="GO:0008270">
    <property type="term" value="F:zinc ion binding"/>
    <property type="evidence" value="ECO:0007669"/>
    <property type="project" value="UniProtKB-KW"/>
</dbReference>
<feature type="region of interest" description="Disordered" evidence="12">
    <location>
        <begin position="109"/>
        <end position="141"/>
    </location>
</feature>
<feature type="domain" description="C2H2-type" evidence="13">
    <location>
        <begin position="254"/>
        <end position="281"/>
    </location>
</feature>
<dbReference type="AlphaFoldDB" id="A0A3Q3X2Y6"/>
<dbReference type="GO" id="GO:0000978">
    <property type="term" value="F:RNA polymerase II cis-regulatory region sequence-specific DNA binding"/>
    <property type="evidence" value="ECO:0007669"/>
    <property type="project" value="TreeGrafter"/>
</dbReference>
<feature type="region of interest" description="Disordered" evidence="12">
    <location>
        <begin position="173"/>
        <end position="197"/>
    </location>
</feature>
<dbReference type="Proteomes" id="UP000261620">
    <property type="component" value="Unplaced"/>
</dbReference>
<feature type="domain" description="C2H2-type" evidence="13">
    <location>
        <begin position="445"/>
        <end position="472"/>
    </location>
</feature>
<evidence type="ECO:0000256" key="3">
    <source>
        <dbReference type="ARBA" id="ARBA00022723"/>
    </source>
</evidence>
<feature type="domain" description="C2H2-type" evidence="13">
    <location>
        <begin position="310"/>
        <end position="337"/>
    </location>
</feature>
<dbReference type="OMA" id="CATGFEN"/>
<dbReference type="SUPFAM" id="SSF57667">
    <property type="entry name" value="beta-beta-alpha zinc fingers"/>
    <property type="match status" value="5"/>
</dbReference>
<comment type="subcellular location">
    <subcellularLocation>
        <location evidence="1">Nucleus</location>
    </subcellularLocation>
</comment>
<dbReference type="FunFam" id="3.30.160.60:FF:000912">
    <property type="entry name" value="Zinc finger protein 660"/>
    <property type="match status" value="1"/>
</dbReference>
<dbReference type="SMART" id="SM00355">
    <property type="entry name" value="ZnF_C2H2"/>
    <property type="match status" value="7"/>
</dbReference>
<evidence type="ECO:0000256" key="4">
    <source>
        <dbReference type="ARBA" id="ARBA00022737"/>
    </source>
</evidence>
<organism evidence="14 15">
    <name type="scientific">Mola mola</name>
    <name type="common">Ocean sunfish</name>
    <name type="synonym">Tetraodon mola</name>
    <dbReference type="NCBI Taxonomy" id="94237"/>
    <lineage>
        <taxon>Eukaryota</taxon>
        <taxon>Metazoa</taxon>
        <taxon>Chordata</taxon>
        <taxon>Craniata</taxon>
        <taxon>Vertebrata</taxon>
        <taxon>Euteleostomi</taxon>
        <taxon>Actinopterygii</taxon>
        <taxon>Neopterygii</taxon>
        <taxon>Teleostei</taxon>
        <taxon>Neoteleostei</taxon>
        <taxon>Acanthomorphata</taxon>
        <taxon>Eupercaria</taxon>
        <taxon>Tetraodontiformes</taxon>
        <taxon>Molidae</taxon>
        <taxon>Mola</taxon>
    </lineage>
</organism>
<feature type="domain" description="C2H2-type" evidence="13">
    <location>
        <begin position="417"/>
        <end position="444"/>
    </location>
</feature>
<feature type="domain" description="C2H2-type" evidence="13">
    <location>
        <begin position="383"/>
        <end position="416"/>
    </location>
</feature>
<evidence type="ECO:0000256" key="7">
    <source>
        <dbReference type="ARBA" id="ARBA00023015"/>
    </source>
</evidence>
<dbReference type="PANTHER" id="PTHR24376">
    <property type="entry name" value="ZINC FINGER PROTEIN"/>
    <property type="match status" value="1"/>
</dbReference>
<evidence type="ECO:0000256" key="8">
    <source>
        <dbReference type="ARBA" id="ARBA00023125"/>
    </source>
</evidence>
<evidence type="ECO:0000256" key="10">
    <source>
        <dbReference type="ARBA" id="ARBA00023242"/>
    </source>
</evidence>
<evidence type="ECO:0000256" key="5">
    <source>
        <dbReference type="ARBA" id="ARBA00022771"/>
    </source>
</evidence>
<protein>
    <recommendedName>
        <fullName evidence="13">C2H2-type domain-containing protein</fullName>
    </recommendedName>
</protein>
<dbReference type="GO" id="GO:0001228">
    <property type="term" value="F:DNA-binding transcription activator activity, RNA polymerase II-specific"/>
    <property type="evidence" value="ECO:0007669"/>
    <property type="project" value="TreeGrafter"/>
</dbReference>
<keyword evidence="15" id="KW-1185">Reference proteome</keyword>
<evidence type="ECO:0000259" key="13">
    <source>
        <dbReference type="PROSITE" id="PS50157"/>
    </source>
</evidence>